<reference evidence="1 2" key="1">
    <citation type="submission" date="2021-06" db="EMBL/GenBank/DDBJ databases">
        <title>Caerostris extrusa draft genome.</title>
        <authorList>
            <person name="Kono N."/>
            <person name="Arakawa K."/>
        </authorList>
    </citation>
    <scope>NUCLEOTIDE SEQUENCE [LARGE SCALE GENOMIC DNA]</scope>
</reference>
<dbReference type="Proteomes" id="UP001054945">
    <property type="component" value="Unassembled WGS sequence"/>
</dbReference>
<name>A0AAV4U0V6_CAEEX</name>
<sequence length="92" mass="10710">MDSYDNLSTSKEQRKTRMPIISVIQNNQNTKDLIRNNIVQKLLRWNMEEDISFFLREPTRIKETLPKSKENPLCPWSTIKVGGISSTTVSKK</sequence>
<evidence type="ECO:0000313" key="2">
    <source>
        <dbReference type="Proteomes" id="UP001054945"/>
    </source>
</evidence>
<dbReference type="AlphaFoldDB" id="A0AAV4U0V6"/>
<gene>
    <name evidence="1" type="ORF">CEXT_68731</name>
</gene>
<proteinExistence type="predicted"/>
<keyword evidence="2" id="KW-1185">Reference proteome</keyword>
<comment type="caution">
    <text evidence="1">The sequence shown here is derived from an EMBL/GenBank/DDBJ whole genome shotgun (WGS) entry which is preliminary data.</text>
</comment>
<protein>
    <submittedName>
        <fullName evidence="1">Uncharacterized protein</fullName>
    </submittedName>
</protein>
<dbReference type="EMBL" id="BPLR01012104">
    <property type="protein sequence ID" value="GIY51419.1"/>
    <property type="molecule type" value="Genomic_DNA"/>
</dbReference>
<accession>A0AAV4U0V6</accession>
<evidence type="ECO:0000313" key="1">
    <source>
        <dbReference type="EMBL" id="GIY51419.1"/>
    </source>
</evidence>
<organism evidence="1 2">
    <name type="scientific">Caerostris extrusa</name>
    <name type="common">Bark spider</name>
    <name type="synonym">Caerostris bankana</name>
    <dbReference type="NCBI Taxonomy" id="172846"/>
    <lineage>
        <taxon>Eukaryota</taxon>
        <taxon>Metazoa</taxon>
        <taxon>Ecdysozoa</taxon>
        <taxon>Arthropoda</taxon>
        <taxon>Chelicerata</taxon>
        <taxon>Arachnida</taxon>
        <taxon>Araneae</taxon>
        <taxon>Araneomorphae</taxon>
        <taxon>Entelegynae</taxon>
        <taxon>Araneoidea</taxon>
        <taxon>Araneidae</taxon>
        <taxon>Caerostris</taxon>
    </lineage>
</organism>